<feature type="compositionally biased region" description="Polar residues" evidence="1">
    <location>
        <begin position="195"/>
        <end position="205"/>
    </location>
</feature>
<feature type="compositionally biased region" description="Polar residues" evidence="1">
    <location>
        <begin position="806"/>
        <end position="821"/>
    </location>
</feature>
<feature type="region of interest" description="Disordered" evidence="1">
    <location>
        <begin position="309"/>
        <end position="385"/>
    </location>
</feature>
<feature type="compositionally biased region" description="Acidic residues" evidence="1">
    <location>
        <begin position="120"/>
        <end position="135"/>
    </location>
</feature>
<protein>
    <submittedName>
        <fullName evidence="2">Uncharacterized protein</fullName>
    </submittedName>
</protein>
<proteinExistence type="predicted"/>
<comment type="caution">
    <text evidence="2">The sequence shown here is derived from an EMBL/GenBank/DDBJ whole genome shotgun (WGS) entry which is preliminary data.</text>
</comment>
<feature type="region of interest" description="Disordered" evidence="1">
    <location>
        <begin position="976"/>
        <end position="995"/>
    </location>
</feature>
<feature type="compositionally biased region" description="Basic and acidic residues" evidence="1">
    <location>
        <begin position="327"/>
        <end position="381"/>
    </location>
</feature>
<dbReference type="EMBL" id="LSRX01000128">
    <property type="protein sequence ID" value="OLQ07963.1"/>
    <property type="molecule type" value="Genomic_DNA"/>
</dbReference>
<feature type="compositionally biased region" description="Basic and acidic residues" evidence="1">
    <location>
        <begin position="930"/>
        <end position="946"/>
    </location>
</feature>
<keyword evidence="3" id="KW-1185">Reference proteome</keyword>
<name>A0A1Q9EKJ6_SYMMI</name>
<reference evidence="2 3" key="1">
    <citation type="submission" date="2016-02" db="EMBL/GenBank/DDBJ databases">
        <title>Genome analysis of coral dinoflagellate symbionts highlights evolutionary adaptations to a symbiotic lifestyle.</title>
        <authorList>
            <person name="Aranda M."/>
            <person name="Li Y."/>
            <person name="Liew Y.J."/>
            <person name="Baumgarten S."/>
            <person name="Simakov O."/>
            <person name="Wilson M."/>
            <person name="Piel J."/>
            <person name="Ashoor H."/>
            <person name="Bougouffa S."/>
            <person name="Bajic V.B."/>
            <person name="Ryu T."/>
            <person name="Ravasi T."/>
            <person name="Bayer T."/>
            <person name="Micklem G."/>
            <person name="Kim H."/>
            <person name="Bhak J."/>
            <person name="Lajeunesse T.C."/>
            <person name="Voolstra C.R."/>
        </authorList>
    </citation>
    <scope>NUCLEOTIDE SEQUENCE [LARGE SCALE GENOMIC DNA]</scope>
    <source>
        <strain evidence="2 3">CCMP2467</strain>
    </source>
</reference>
<feature type="compositionally biased region" description="Low complexity" evidence="1">
    <location>
        <begin position="986"/>
        <end position="995"/>
    </location>
</feature>
<feature type="region of interest" description="Disordered" evidence="1">
    <location>
        <begin position="717"/>
        <end position="755"/>
    </location>
</feature>
<sequence>MARYEQPMKYFLTAVDQEFSLNYRLLQLYILNVLSPGAGVPSLADHRVAFIHVSCCYNLHPEVRKRGGKTQVKDWASAEGGRLRLLMAALIRVTRRNRRTAVLKKLLGIVMGWVAGDPDHEMDDTPDAEDIGVEEEPGHGEAGAENLDGEPLEGAEMEELEAEMHHELSNIGMPALALNKLSSGIRALALKDTQDASTTASSGSPNRGGDDTSEYLGEVPNPKDVLTEKELDELEQEEAAKDKEVTKSDLGLDFREGFKDGGHSLIPDTIQNEYSSQLLELLGEQGTANPEFMAVNNVRDAQRKLKATRRQELKEKKPKAKAACKKRAVDDPEPARAASETRADDDHAAAKPKQNDRKGKRKIENLPEKHAEDEEKKKVRIDGNGGSSMSWNKYGGLLRTLWDLAKFLAGWTEIDPVDEENVPPSHPIEEEQSGEAVMLVVSAQTGVKNALEKSGAYPADFGVRVADLHLGLMVPNLLYDWREAHLEELEEFLRAVEETGQSQVDSRPTLQWSNSSMTDIRVPLFLDEFLMLGAESYDLVFKDAETGPRLMSYGLRGLQDYLLNDFVESPRVGDDFVAPAYAPKLQDLIVSCKTVVLEALCAIDRQQAYETDELPKRKSAAELAAKKILDAKQDENRKQSVEKWVRGELDRLCKKAQEYEANAGQAATTAGSSLHKLMNIMLKEGAFAAEFSDKLEVWRQMDATQKVSLEVLAGGKVPAEPSLETQPDTLQETQPDTLQEAPPDSTEATQRDDNMDIDKMTETQRMINQSSKDWECEECEWELSDPNFREDGYDYGQEPVTFIVNNAESNMCTDADNTQSREGGRDSNKAQSGEGGHDSGKAQSGEGGHDSDKAQSGEGGRDSDKAQFGEGSRDSNNTQSGEGGRDSETKAQPGEGGRDSETKAQPGEGGHVSKPPGNSSGSVEPQGMNDDLHKLSLDATVEKNQDEASDAGSVELLNDDAFIEAELSRLILKEEPAEVTTPMSDPQAAAPVMSSAVPAPVPEMSSAVPAPVPEALPEAVSPVEKAGELDPAMKQQIQDVTTSLQRLNTADIQAISATAVATTPAAKIDPCPESADTRVVEDLEDNPATDDEDAKLEARKKAKRDRMKFNRSLESPNCPDAVLKKAADGKYGTAVLKELFKMYVDSGFNWMNSELVVQANRLHQTAISGARTYQSFKSLVEKHGEAKAKTLRAEKQAKQRISGDYMCDVPWHMSHPDFPNDEDEELFLVFESDRVENNRKDEQPAMMNSMTEPLARAGPQPGYRHQISFLVSNLEQNIDHLVQKAMEKYQQGMKTIKVPIHHVPVPIRTRDRQSKLWRTETRDMPLILPHELCLHLHRKNKHCASEDELHKFWSHFKSRSNPEMKWPFMWDATCIPLGLHGDDCRFTDGGQKVICVSMNYLLDEAQMRYPLFVIRYALSTGFETLEAYLKPVVASFNIVTYGISPPRFLADPDIDPATVYSINDVAPDCRFPAAAIVELRGSLVKLRGFDHNYIKWCTLHTLNLGVACWAVASALLELLKLEDVWPAPPGTASKDKTNVRLGIAYVEFTSWAKEFHVEHSQPEFCAKTLRDAFTGYAEMACKGHNARVVTAWVSHKLCTLHPLYKGGDRFEVMVTCLYWLAEYFNLLEKLPRFLSHSESLSLLHACDMSSVAYAKLATVAVECEGWQEISQMAILDGHNPRYSHTFRDESFMGAVKGVCRMCHRRSMEYSFLRRFYSRV</sequence>
<dbReference type="OrthoDB" id="417168at2759"/>
<evidence type="ECO:0000313" key="3">
    <source>
        <dbReference type="Proteomes" id="UP000186817"/>
    </source>
</evidence>
<dbReference type="Proteomes" id="UP000186817">
    <property type="component" value="Unassembled WGS sequence"/>
</dbReference>
<feature type="compositionally biased region" description="Polar residues" evidence="1">
    <location>
        <begin position="723"/>
        <end position="737"/>
    </location>
</feature>
<evidence type="ECO:0000256" key="1">
    <source>
        <dbReference type="SAM" id="MobiDB-lite"/>
    </source>
</evidence>
<organism evidence="2 3">
    <name type="scientific">Symbiodinium microadriaticum</name>
    <name type="common">Dinoflagellate</name>
    <name type="synonym">Zooxanthella microadriatica</name>
    <dbReference type="NCBI Taxonomy" id="2951"/>
    <lineage>
        <taxon>Eukaryota</taxon>
        <taxon>Sar</taxon>
        <taxon>Alveolata</taxon>
        <taxon>Dinophyceae</taxon>
        <taxon>Suessiales</taxon>
        <taxon>Symbiodiniaceae</taxon>
        <taxon>Symbiodinium</taxon>
    </lineage>
</organism>
<feature type="compositionally biased region" description="Basic and acidic residues" evidence="1">
    <location>
        <begin position="847"/>
        <end position="873"/>
    </location>
</feature>
<gene>
    <name evidence="2" type="ORF">AK812_SmicGene8587</name>
</gene>
<feature type="region of interest" description="Disordered" evidence="1">
    <location>
        <begin position="118"/>
        <end position="150"/>
    </location>
</feature>
<feature type="region of interest" description="Disordered" evidence="1">
    <location>
        <begin position="806"/>
        <end position="955"/>
    </location>
</feature>
<evidence type="ECO:0000313" key="2">
    <source>
        <dbReference type="EMBL" id="OLQ07963.1"/>
    </source>
</evidence>
<feature type="compositionally biased region" description="Basic residues" evidence="1">
    <location>
        <begin position="316"/>
        <end position="326"/>
    </location>
</feature>
<feature type="region of interest" description="Disordered" evidence="1">
    <location>
        <begin position="192"/>
        <end position="223"/>
    </location>
</feature>
<accession>A0A1Q9EKJ6</accession>